<evidence type="ECO:0000313" key="2">
    <source>
        <dbReference type="EMBL" id="GCE14620.1"/>
    </source>
</evidence>
<keyword evidence="1" id="KW-0472">Membrane</keyword>
<accession>A0A402A662</accession>
<feature type="transmembrane region" description="Helical" evidence="1">
    <location>
        <begin position="167"/>
        <end position="187"/>
    </location>
</feature>
<keyword evidence="1" id="KW-0812">Transmembrane</keyword>
<evidence type="ECO:0000313" key="3">
    <source>
        <dbReference type="Proteomes" id="UP000287352"/>
    </source>
</evidence>
<comment type="caution">
    <text evidence="2">The sequence shown here is derived from an EMBL/GenBank/DDBJ whole genome shotgun (WGS) entry which is preliminary data.</text>
</comment>
<keyword evidence="1" id="KW-1133">Transmembrane helix</keyword>
<dbReference type="Proteomes" id="UP000287352">
    <property type="component" value="Unassembled WGS sequence"/>
</dbReference>
<sequence length="408" mass="46961">MHTTTALSTISRIIKIIVIVLLLFLIAFDIAPTSSERDTQQYIVEAGFQRARSQQIEKAGYILLYRPQEERVQAHYELQEALNALQQEMNLLQKNTDPDVQGNLQGSQVDYFALIVASQALLDHPDDPANSIEFNIILLHDRPFFASITNLVTILQQHASARMVQLLSIRIIIIVLCFIVCIFLILLDRYIYAMKEVHLPFIETLPTSRKLWAVFYASFFQAGKTGELVFLLNRFFSVLALCSLLFLIWFEIVPTSSQRDEQYIVNTGFQRERERIFENSAYSLRYRSTSDNIQAISDLQTTLILFRQEQSVLFTNPDPAVQRYLQTTQADYQALVQNIQILADHPNNVVTPIQFENILLHGQRFFVPMNDLVTYLKNQQQASDEQFMLDKIIIEGSCGVLILLLIFL</sequence>
<name>A0A402A662_9CHLR</name>
<dbReference type="EMBL" id="BIFR01000002">
    <property type="protein sequence ID" value="GCE14620.1"/>
    <property type="molecule type" value="Genomic_DNA"/>
</dbReference>
<proteinExistence type="predicted"/>
<dbReference type="RefSeq" id="WP_126582173.1">
    <property type="nucleotide sequence ID" value="NZ_BIFR01000002.1"/>
</dbReference>
<feature type="transmembrane region" description="Helical" evidence="1">
    <location>
        <begin position="12"/>
        <end position="31"/>
    </location>
</feature>
<reference evidence="3" key="1">
    <citation type="submission" date="2018-12" db="EMBL/GenBank/DDBJ databases">
        <title>Tengunoibacter tsumagoiensis gen. nov., sp. nov., Dictyobacter kobayashii sp. nov., D. alpinus sp. nov., and D. joshuensis sp. nov. and description of Dictyobacteraceae fam. nov. within the order Ktedonobacterales isolated from Tengu-no-mugimeshi.</title>
        <authorList>
            <person name="Wang C.M."/>
            <person name="Zheng Y."/>
            <person name="Sakai Y."/>
            <person name="Toyoda A."/>
            <person name="Minakuchi Y."/>
            <person name="Abe K."/>
            <person name="Yokota A."/>
            <person name="Yabe S."/>
        </authorList>
    </citation>
    <scope>NUCLEOTIDE SEQUENCE [LARGE SCALE GENOMIC DNA]</scope>
    <source>
        <strain evidence="3">Uno3</strain>
    </source>
</reference>
<keyword evidence="3" id="KW-1185">Reference proteome</keyword>
<evidence type="ECO:0000256" key="1">
    <source>
        <dbReference type="SAM" id="Phobius"/>
    </source>
</evidence>
<protein>
    <submittedName>
        <fullName evidence="2">Uncharacterized protein</fullName>
    </submittedName>
</protein>
<feature type="transmembrane region" description="Helical" evidence="1">
    <location>
        <begin position="228"/>
        <end position="250"/>
    </location>
</feature>
<gene>
    <name evidence="2" type="ORF">KTT_44790</name>
</gene>
<organism evidence="2 3">
    <name type="scientific">Tengunoibacter tsumagoiensis</name>
    <dbReference type="NCBI Taxonomy" id="2014871"/>
    <lineage>
        <taxon>Bacteria</taxon>
        <taxon>Bacillati</taxon>
        <taxon>Chloroflexota</taxon>
        <taxon>Ktedonobacteria</taxon>
        <taxon>Ktedonobacterales</taxon>
        <taxon>Dictyobacteraceae</taxon>
        <taxon>Tengunoibacter</taxon>
    </lineage>
</organism>
<dbReference type="AlphaFoldDB" id="A0A402A662"/>